<accession>A0A4R1K4N4</accession>
<dbReference type="InterPro" id="IPR050582">
    <property type="entry name" value="HAD-like_SerB"/>
</dbReference>
<reference evidence="4 5" key="1">
    <citation type="submission" date="2019-03" db="EMBL/GenBank/DDBJ databases">
        <title>Genomic Encyclopedia of Type Strains, Phase IV (KMG-IV): sequencing the most valuable type-strain genomes for metagenomic binning, comparative biology and taxonomic classification.</title>
        <authorList>
            <person name="Goeker M."/>
        </authorList>
    </citation>
    <scope>NUCLEOTIDE SEQUENCE [LARGE SCALE GENOMIC DNA]</scope>
    <source>
        <strain evidence="4 5">DSM 18577</strain>
    </source>
</reference>
<dbReference type="Pfam" id="PF12710">
    <property type="entry name" value="HAD"/>
    <property type="match status" value="1"/>
</dbReference>
<dbReference type="Proteomes" id="UP000295565">
    <property type="component" value="Unassembled WGS sequence"/>
</dbReference>
<dbReference type="OrthoDB" id="9784466at2"/>
<protein>
    <submittedName>
        <fullName evidence="4">Phosphoserine phosphatase</fullName>
    </submittedName>
</protein>
<comment type="caution">
    <text evidence="4">The sequence shown here is derived from an EMBL/GenBank/DDBJ whole genome shotgun (WGS) entry which is preliminary data.</text>
</comment>
<dbReference type="RefSeq" id="WP_131912065.1">
    <property type="nucleotide sequence ID" value="NZ_OU594967.1"/>
</dbReference>
<dbReference type="NCBIfam" id="TIGR01490">
    <property type="entry name" value="HAD-SF-IB-hyp1"/>
    <property type="match status" value="1"/>
</dbReference>
<evidence type="ECO:0000313" key="5">
    <source>
        <dbReference type="Proteomes" id="UP000295565"/>
    </source>
</evidence>
<dbReference type="PANTHER" id="PTHR43344">
    <property type="entry name" value="PHOSPHOSERINE PHOSPHATASE"/>
    <property type="match status" value="1"/>
</dbReference>
<keyword evidence="2" id="KW-0378">Hydrolase</keyword>
<dbReference type="CDD" id="cd02612">
    <property type="entry name" value="HAD_PGPPase"/>
    <property type="match status" value="1"/>
</dbReference>
<keyword evidence="5" id="KW-1185">Reference proteome</keyword>
<dbReference type="PANTHER" id="PTHR43344:SF13">
    <property type="entry name" value="PHOSPHATASE RV3661-RELATED"/>
    <property type="match status" value="1"/>
</dbReference>
<dbReference type="Gene3D" id="3.40.50.1000">
    <property type="entry name" value="HAD superfamily/HAD-like"/>
    <property type="match status" value="1"/>
</dbReference>
<dbReference type="Gene3D" id="1.20.1440.100">
    <property type="entry name" value="SG protein - dephosphorylation function"/>
    <property type="match status" value="1"/>
</dbReference>
<evidence type="ECO:0000256" key="1">
    <source>
        <dbReference type="ARBA" id="ARBA00022723"/>
    </source>
</evidence>
<dbReference type="SUPFAM" id="SSF56784">
    <property type="entry name" value="HAD-like"/>
    <property type="match status" value="1"/>
</dbReference>
<dbReference type="NCBIfam" id="TIGR01488">
    <property type="entry name" value="HAD-SF-IB"/>
    <property type="match status" value="1"/>
</dbReference>
<keyword evidence="1" id="KW-0479">Metal-binding</keyword>
<keyword evidence="3" id="KW-0460">Magnesium</keyword>
<dbReference type="InterPro" id="IPR036412">
    <property type="entry name" value="HAD-like_sf"/>
</dbReference>
<proteinExistence type="predicted"/>
<organism evidence="4 5">
    <name type="scientific">Celerinatantimonas diazotrophica</name>
    <dbReference type="NCBI Taxonomy" id="412034"/>
    <lineage>
        <taxon>Bacteria</taxon>
        <taxon>Pseudomonadati</taxon>
        <taxon>Pseudomonadota</taxon>
        <taxon>Gammaproteobacteria</taxon>
        <taxon>Celerinatantimonadaceae</taxon>
        <taxon>Celerinatantimonas</taxon>
    </lineage>
</organism>
<dbReference type="GO" id="GO:0016787">
    <property type="term" value="F:hydrolase activity"/>
    <property type="evidence" value="ECO:0007669"/>
    <property type="project" value="UniProtKB-KW"/>
</dbReference>
<dbReference type="InterPro" id="IPR006385">
    <property type="entry name" value="HAD_hydro_SerB1"/>
</dbReference>
<sequence length="225" mass="25883">MPNSLTIFDLDDTLLNGDTMALWHQFLVDQDLIDNGEEFLDMDRQFDEQYRSGSMDINAFLQFSLAPLGQLSADQVDQLVQQFIDEQIKFRLYPQAKRLIENLKENHHHLLVISATVDFIVRPVAKLFGISNVIAVNIARQQGSYTPRAIGTPSFREGKVVRLQQWLTTQSWQPDVLRFYSDSINDLPLLEQVDEPYVVNPHGTLLSIAQRRSWPVIEWQQAKAS</sequence>
<dbReference type="GO" id="GO:0046872">
    <property type="term" value="F:metal ion binding"/>
    <property type="evidence" value="ECO:0007669"/>
    <property type="project" value="UniProtKB-KW"/>
</dbReference>
<name>A0A4R1K4N4_9GAMM</name>
<evidence type="ECO:0000256" key="3">
    <source>
        <dbReference type="ARBA" id="ARBA00022842"/>
    </source>
</evidence>
<dbReference type="InterPro" id="IPR023214">
    <property type="entry name" value="HAD_sf"/>
</dbReference>
<evidence type="ECO:0000313" key="4">
    <source>
        <dbReference type="EMBL" id="TCK59105.1"/>
    </source>
</evidence>
<dbReference type="AlphaFoldDB" id="A0A4R1K4N4"/>
<evidence type="ECO:0000256" key="2">
    <source>
        <dbReference type="ARBA" id="ARBA00022801"/>
    </source>
</evidence>
<gene>
    <name evidence="4" type="ORF">EV690_1273</name>
</gene>
<dbReference type="EMBL" id="SMGD01000011">
    <property type="protein sequence ID" value="TCK59105.1"/>
    <property type="molecule type" value="Genomic_DNA"/>
</dbReference>